<evidence type="ECO:0000313" key="2">
    <source>
        <dbReference type="EMBL" id="KAF0648606.1"/>
    </source>
</evidence>
<name>A0ABQ6XS77_STRFR</name>
<evidence type="ECO:0000313" key="3">
    <source>
        <dbReference type="Proteomes" id="UP000731519"/>
    </source>
</evidence>
<sequence length="39" mass="3975">MAASNAKRPASRTVTYGEAGRFGGVPRGALRGGTGIRRA</sequence>
<comment type="caution">
    <text evidence="2">The sequence shown here is derived from an EMBL/GenBank/DDBJ whole genome shotgun (WGS) entry which is preliminary data.</text>
</comment>
<dbReference type="EMBL" id="ASYR01000022">
    <property type="protein sequence ID" value="KAF0648606.1"/>
    <property type="molecule type" value="Genomic_DNA"/>
</dbReference>
<gene>
    <name evidence="2" type="ORF">K701_17605</name>
</gene>
<accession>A0ABQ6XS77</accession>
<proteinExistence type="predicted"/>
<organism evidence="2 3">
    <name type="scientific">Streptomyces fradiae ATCC 10745 = DSM 40063</name>
    <dbReference type="NCBI Taxonomy" id="1319510"/>
    <lineage>
        <taxon>Bacteria</taxon>
        <taxon>Bacillati</taxon>
        <taxon>Actinomycetota</taxon>
        <taxon>Actinomycetes</taxon>
        <taxon>Kitasatosporales</taxon>
        <taxon>Streptomycetaceae</taxon>
        <taxon>Streptomyces</taxon>
    </lineage>
</organism>
<feature type="compositionally biased region" description="Gly residues" evidence="1">
    <location>
        <begin position="20"/>
        <end position="39"/>
    </location>
</feature>
<evidence type="ECO:0000256" key="1">
    <source>
        <dbReference type="SAM" id="MobiDB-lite"/>
    </source>
</evidence>
<keyword evidence="3" id="KW-1185">Reference proteome</keyword>
<dbReference type="Proteomes" id="UP000731519">
    <property type="component" value="Unassembled WGS sequence"/>
</dbReference>
<feature type="region of interest" description="Disordered" evidence="1">
    <location>
        <begin position="1"/>
        <end position="39"/>
    </location>
</feature>
<protein>
    <submittedName>
        <fullName evidence="2">Uncharacterized protein</fullName>
    </submittedName>
</protein>
<reference evidence="2 3" key="1">
    <citation type="submission" date="2013-05" db="EMBL/GenBank/DDBJ databases">
        <title>Genome Sequence of Streptomyces fradiae.</title>
        <authorList>
            <person name="Kirby R."/>
        </authorList>
    </citation>
    <scope>NUCLEOTIDE SEQUENCE [LARGE SCALE GENOMIC DNA]</scope>
    <source>
        <strain evidence="2 3">ATCC 10745</strain>
    </source>
</reference>